<reference evidence="2 5" key="2">
    <citation type="submission" date="2020-12" db="EMBL/GenBank/DDBJ databases">
        <title>FDA dAtabase for Regulatory Grade micrObial Sequences (FDA-ARGOS): Supporting development and validation of Infectious Disease Dx tests.</title>
        <authorList>
            <person name="Nelson B."/>
            <person name="Plummer A."/>
            <person name="Tallon L."/>
            <person name="Sadzewicz L."/>
            <person name="Zhao X."/>
            <person name="Boylan J."/>
            <person name="Ott S."/>
            <person name="Bowen H."/>
            <person name="Vavikolanu K."/>
            <person name="Mehta A."/>
            <person name="Aluvathingal J."/>
            <person name="Nadendla S."/>
            <person name="Myers T."/>
            <person name="Yan Y."/>
            <person name="Sichtig H."/>
        </authorList>
    </citation>
    <scope>NUCLEOTIDE SEQUENCE [LARGE SCALE GENOMIC DNA]</scope>
    <source>
        <strain evidence="2 5">FDAARGOS_923</strain>
    </source>
</reference>
<sequence length="276" mass="31566">MSRPPDQSYPFSVYSGLLTPVHYEKIGNAIWLFLWCISSTTKEIERDGETWGIVLGNKPLKAAELALQFGVNEKTIRRWLALLERNGYIAVTRAPYGMILSVRHSKKFAYASHVRTELPDRTEETGSADKLVQSNKDITQINTKHNMSSIKTIAERFAALRSMQEGKPVHPSSKDYQAIARIVARGVSLPQTIKWLEQCFEEYEARRRSRHETIKVFSYCEKYIIGRLAEAEAKTKTTVRRENNAQKNNRRGHGRTEKQEPSITGGQTGRIRRKTV</sequence>
<dbReference type="GeneID" id="92862096"/>
<proteinExistence type="predicted"/>
<dbReference type="SUPFAM" id="SSF46785">
    <property type="entry name" value="Winged helix' DNA-binding domain"/>
    <property type="match status" value="1"/>
</dbReference>
<dbReference type="Proteomes" id="UP000435910">
    <property type="component" value="Unassembled WGS sequence"/>
</dbReference>
<evidence type="ECO:0000313" key="3">
    <source>
        <dbReference type="EMBL" id="TWL21867.1"/>
    </source>
</evidence>
<name>A0A5Q3BMQ0_BACLI</name>
<organism evidence="3 4">
    <name type="scientific">Bacillus licheniformis</name>
    <dbReference type="NCBI Taxonomy" id="1402"/>
    <lineage>
        <taxon>Bacteria</taxon>
        <taxon>Bacillati</taxon>
        <taxon>Bacillota</taxon>
        <taxon>Bacilli</taxon>
        <taxon>Bacillales</taxon>
        <taxon>Bacillaceae</taxon>
        <taxon>Bacillus</taxon>
    </lineage>
</organism>
<feature type="region of interest" description="Disordered" evidence="1">
    <location>
        <begin position="236"/>
        <end position="276"/>
    </location>
</feature>
<accession>A0A5Q3BMQ0</accession>
<evidence type="ECO:0000256" key="1">
    <source>
        <dbReference type="SAM" id="MobiDB-lite"/>
    </source>
</evidence>
<evidence type="ECO:0000313" key="5">
    <source>
        <dbReference type="Proteomes" id="UP000595038"/>
    </source>
</evidence>
<evidence type="ECO:0000313" key="4">
    <source>
        <dbReference type="Proteomes" id="UP000435910"/>
    </source>
</evidence>
<dbReference type="InterPro" id="IPR036390">
    <property type="entry name" value="WH_DNA-bd_sf"/>
</dbReference>
<gene>
    <name evidence="3" type="ORF">CHCC16736_0330</name>
    <name evidence="2" type="ORF">I6G80_20300</name>
</gene>
<dbReference type="EMBL" id="CP065647">
    <property type="protein sequence ID" value="QPR72129.1"/>
    <property type="molecule type" value="Genomic_DNA"/>
</dbReference>
<dbReference type="Proteomes" id="UP000595038">
    <property type="component" value="Chromosome"/>
</dbReference>
<dbReference type="AlphaFoldDB" id="A0A5Q3BMQ0"/>
<dbReference type="EMBL" id="NILC01000030">
    <property type="protein sequence ID" value="TWL21867.1"/>
    <property type="molecule type" value="Genomic_DNA"/>
</dbReference>
<protein>
    <submittedName>
        <fullName evidence="2">Phage portal protein</fullName>
    </submittedName>
</protein>
<dbReference type="OMA" id="NSEHYDK"/>
<evidence type="ECO:0000313" key="2">
    <source>
        <dbReference type="EMBL" id="QPR72129.1"/>
    </source>
</evidence>
<dbReference type="RefSeq" id="WP_003180792.1">
    <property type="nucleotide sequence ID" value="NZ_BEXU01000022.1"/>
</dbReference>
<reference evidence="3 4" key="1">
    <citation type="submission" date="2019-06" db="EMBL/GenBank/DDBJ databases">
        <title>Genome sequence analysis of &gt;100 Bacillus licheniformis strains suggests intrinsic resistance to this species.</title>
        <authorList>
            <person name="Wels M."/>
            <person name="Siezen R.J."/>
            <person name="Johansen E."/>
            <person name="Stuer-Lauridsen B."/>
            <person name="Bjerre K."/>
            <person name="Nielsen B.K.K."/>
        </authorList>
    </citation>
    <scope>NUCLEOTIDE SEQUENCE [LARGE SCALE GENOMIC DNA]</scope>
    <source>
        <strain evidence="3 4">BAC-16736</strain>
    </source>
</reference>